<evidence type="ECO:0000259" key="2">
    <source>
        <dbReference type="Pfam" id="PF12728"/>
    </source>
</evidence>
<feature type="domain" description="Helix-turn-helix" evidence="2">
    <location>
        <begin position="24"/>
        <end position="78"/>
    </location>
</feature>
<protein>
    <submittedName>
        <fullName evidence="3">Helix-turn-helix domain-containing protein</fullName>
    </submittedName>
</protein>
<dbReference type="InterPro" id="IPR041657">
    <property type="entry name" value="HTH_17"/>
</dbReference>
<dbReference type="GeneID" id="43574744"/>
<organism evidence="3 4">
    <name type="scientific">Acidovorax soli</name>
    <dbReference type="NCBI Taxonomy" id="592050"/>
    <lineage>
        <taxon>Bacteria</taxon>
        <taxon>Pseudomonadati</taxon>
        <taxon>Pseudomonadota</taxon>
        <taxon>Betaproteobacteria</taxon>
        <taxon>Burkholderiales</taxon>
        <taxon>Comamonadaceae</taxon>
        <taxon>Acidovorax</taxon>
    </lineage>
</organism>
<proteinExistence type="predicted"/>
<dbReference type="RefSeq" id="WP_092698286.1">
    <property type="nucleotide sequence ID" value="NZ_FNQJ01000013.1"/>
</dbReference>
<accession>A0A1H4B6M1</accession>
<dbReference type="AlphaFoldDB" id="A0A1H4B6M1"/>
<evidence type="ECO:0000256" key="1">
    <source>
        <dbReference type="SAM" id="MobiDB-lite"/>
    </source>
</evidence>
<name>A0A1H4B6M1_9BURK</name>
<evidence type="ECO:0000313" key="4">
    <source>
        <dbReference type="Proteomes" id="UP000199002"/>
    </source>
</evidence>
<dbReference type="InterPro" id="IPR036388">
    <property type="entry name" value="WH-like_DNA-bd_sf"/>
</dbReference>
<reference evidence="4" key="1">
    <citation type="submission" date="2016-10" db="EMBL/GenBank/DDBJ databases">
        <authorList>
            <person name="Varghese N."/>
            <person name="Submissions S."/>
        </authorList>
    </citation>
    <scope>NUCLEOTIDE SEQUENCE [LARGE SCALE GENOMIC DNA]</scope>
    <source>
        <strain evidence="4">DSM 25157</strain>
    </source>
</reference>
<gene>
    <name evidence="3" type="ORF">SAMN05421875_11310</name>
</gene>
<dbReference type="STRING" id="592050.SAMN05421875_11310"/>
<dbReference type="EMBL" id="FNQJ01000013">
    <property type="protein sequence ID" value="SEA43736.1"/>
    <property type="molecule type" value="Genomic_DNA"/>
</dbReference>
<dbReference type="Proteomes" id="UP000199002">
    <property type="component" value="Unassembled WGS sequence"/>
</dbReference>
<dbReference type="Pfam" id="PF12728">
    <property type="entry name" value="HTH_17"/>
    <property type="match status" value="1"/>
</dbReference>
<dbReference type="SUPFAM" id="SSF46955">
    <property type="entry name" value="Putative DNA-binding domain"/>
    <property type="match status" value="1"/>
</dbReference>
<dbReference type="InterPro" id="IPR009061">
    <property type="entry name" value="DNA-bd_dom_put_sf"/>
</dbReference>
<sequence length="96" mass="10474">MATPAAIEVELINFVEALAPSAKLTPKEAGAFLRVSQSTLERWRRDGSGPEYIQSGGQGARGTNQAVRYRKQSLIDWEAAHTVKSSMQAAIRKGQM</sequence>
<evidence type="ECO:0000313" key="3">
    <source>
        <dbReference type="EMBL" id="SEA43736.1"/>
    </source>
</evidence>
<keyword evidence="4" id="KW-1185">Reference proteome</keyword>
<dbReference type="Gene3D" id="1.10.10.10">
    <property type="entry name" value="Winged helix-like DNA-binding domain superfamily/Winged helix DNA-binding domain"/>
    <property type="match status" value="1"/>
</dbReference>
<feature type="region of interest" description="Disordered" evidence="1">
    <location>
        <begin position="44"/>
        <end position="64"/>
    </location>
</feature>